<proteinExistence type="predicted"/>
<protein>
    <recommendedName>
        <fullName evidence="1">RNase H type-1 domain-containing protein</fullName>
    </recommendedName>
</protein>
<dbReference type="InterPro" id="IPR002156">
    <property type="entry name" value="RNaseH_domain"/>
</dbReference>
<evidence type="ECO:0000313" key="3">
    <source>
        <dbReference type="Proteomes" id="UP001280121"/>
    </source>
</evidence>
<dbReference type="Proteomes" id="UP001280121">
    <property type="component" value="Unassembled WGS sequence"/>
</dbReference>
<dbReference type="GO" id="GO:0004523">
    <property type="term" value="F:RNA-DNA hybrid ribonuclease activity"/>
    <property type="evidence" value="ECO:0007669"/>
    <property type="project" value="InterPro"/>
</dbReference>
<sequence>MAASAQLIQTSYNPQVVEVVALLCGIILIANARLSPVVVDSNAMGVVNLVNAERSCSANIGLVIDDIRDRIQGTTGSPVLLVSRKTKCVAQSLSKMPSGINDERFWLEYPLCVERVSSRCQLGCLFDNCSRDCPTCQ</sequence>
<evidence type="ECO:0000259" key="1">
    <source>
        <dbReference type="Pfam" id="PF13456"/>
    </source>
</evidence>
<name>A0AAD9X0S6_9ROSI</name>
<dbReference type="EMBL" id="JANJYI010000005">
    <property type="protein sequence ID" value="KAK2649502.1"/>
    <property type="molecule type" value="Genomic_DNA"/>
</dbReference>
<reference evidence="2" key="1">
    <citation type="journal article" date="2023" name="Plant J.">
        <title>Genome sequences and population genomics provide insights into the demographic history, inbreeding, and mutation load of two 'living fossil' tree species of Dipteronia.</title>
        <authorList>
            <person name="Feng Y."/>
            <person name="Comes H.P."/>
            <person name="Chen J."/>
            <person name="Zhu S."/>
            <person name="Lu R."/>
            <person name="Zhang X."/>
            <person name="Li P."/>
            <person name="Qiu J."/>
            <person name="Olsen K.M."/>
            <person name="Qiu Y."/>
        </authorList>
    </citation>
    <scope>NUCLEOTIDE SEQUENCE</scope>
    <source>
        <strain evidence="2">KIB01</strain>
    </source>
</reference>
<dbReference type="GO" id="GO:0003676">
    <property type="term" value="F:nucleic acid binding"/>
    <property type="evidence" value="ECO:0007669"/>
    <property type="project" value="InterPro"/>
</dbReference>
<gene>
    <name evidence="2" type="ORF">Ddye_016991</name>
</gene>
<accession>A0AAD9X0S6</accession>
<organism evidence="2 3">
    <name type="scientific">Dipteronia dyeriana</name>
    <dbReference type="NCBI Taxonomy" id="168575"/>
    <lineage>
        <taxon>Eukaryota</taxon>
        <taxon>Viridiplantae</taxon>
        <taxon>Streptophyta</taxon>
        <taxon>Embryophyta</taxon>
        <taxon>Tracheophyta</taxon>
        <taxon>Spermatophyta</taxon>
        <taxon>Magnoliopsida</taxon>
        <taxon>eudicotyledons</taxon>
        <taxon>Gunneridae</taxon>
        <taxon>Pentapetalae</taxon>
        <taxon>rosids</taxon>
        <taxon>malvids</taxon>
        <taxon>Sapindales</taxon>
        <taxon>Sapindaceae</taxon>
        <taxon>Hippocastanoideae</taxon>
        <taxon>Acereae</taxon>
        <taxon>Dipteronia</taxon>
    </lineage>
</organism>
<feature type="domain" description="RNase H type-1" evidence="1">
    <location>
        <begin position="4"/>
        <end position="96"/>
    </location>
</feature>
<comment type="caution">
    <text evidence="2">The sequence shown here is derived from an EMBL/GenBank/DDBJ whole genome shotgun (WGS) entry which is preliminary data.</text>
</comment>
<dbReference type="Pfam" id="PF13456">
    <property type="entry name" value="RVT_3"/>
    <property type="match status" value="1"/>
</dbReference>
<evidence type="ECO:0000313" key="2">
    <source>
        <dbReference type="EMBL" id="KAK2649502.1"/>
    </source>
</evidence>
<keyword evidence="3" id="KW-1185">Reference proteome</keyword>
<dbReference type="AlphaFoldDB" id="A0AAD9X0S6"/>